<evidence type="ECO:0000313" key="1">
    <source>
        <dbReference type="EMBL" id="GIY56870.1"/>
    </source>
</evidence>
<sequence>MSLLEKLHDEFMALSILHRWQEIPKAKFKLIPERVKTRPLYHPWYHRGTNLGIQQITEAHWMCGDRNGDQNEREHQDAMNPSYIASMFKLQKKCDDLGLDCLYVCCF</sequence>
<gene>
    <name evidence="1" type="ORF">CEXT_336461</name>
</gene>
<dbReference type="EMBL" id="BPLR01012821">
    <property type="protein sequence ID" value="GIY56870.1"/>
    <property type="molecule type" value="Genomic_DNA"/>
</dbReference>
<name>A0AAV4UGN4_CAEEX</name>
<reference evidence="1 2" key="1">
    <citation type="submission" date="2021-06" db="EMBL/GenBank/DDBJ databases">
        <title>Caerostris extrusa draft genome.</title>
        <authorList>
            <person name="Kono N."/>
            <person name="Arakawa K."/>
        </authorList>
    </citation>
    <scope>NUCLEOTIDE SEQUENCE [LARGE SCALE GENOMIC DNA]</scope>
</reference>
<dbReference type="AlphaFoldDB" id="A0AAV4UGN4"/>
<comment type="caution">
    <text evidence="1">The sequence shown here is derived from an EMBL/GenBank/DDBJ whole genome shotgun (WGS) entry which is preliminary data.</text>
</comment>
<organism evidence="1 2">
    <name type="scientific">Caerostris extrusa</name>
    <name type="common">Bark spider</name>
    <name type="synonym">Caerostris bankana</name>
    <dbReference type="NCBI Taxonomy" id="172846"/>
    <lineage>
        <taxon>Eukaryota</taxon>
        <taxon>Metazoa</taxon>
        <taxon>Ecdysozoa</taxon>
        <taxon>Arthropoda</taxon>
        <taxon>Chelicerata</taxon>
        <taxon>Arachnida</taxon>
        <taxon>Araneae</taxon>
        <taxon>Araneomorphae</taxon>
        <taxon>Entelegynae</taxon>
        <taxon>Araneoidea</taxon>
        <taxon>Araneidae</taxon>
        <taxon>Caerostris</taxon>
    </lineage>
</organism>
<protein>
    <submittedName>
        <fullName evidence="1">Uncharacterized protein</fullName>
    </submittedName>
</protein>
<evidence type="ECO:0000313" key="2">
    <source>
        <dbReference type="Proteomes" id="UP001054945"/>
    </source>
</evidence>
<dbReference type="Proteomes" id="UP001054945">
    <property type="component" value="Unassembled WGS sequence"/>
</dbReference>
<proteinExistence type="predicted"/>
<keyword evidence="2" id="KW-1185">Reference proteome</keyword>
<accession>A0AAV4UGN4</accession>